<dbReference type="CDD" id="cd07597">
    <property type="entry name" value="BAR_SNX8"/>
    <property type="match status" value="1"/>
</dbReference>
<dbReference type="Proteomes" id="UP001652625">
    <property type="component" value="Chromosome 08"/>
</dbReference>
<sequence length="394" mass="45763">MEVDLDQDSIEIELQAEKKGLLLKYREYVVFSKRHKMSVQRRYNDFSSFYDVLLMRYPYRIIPKLPPKKIGANKEFIEGRRRALKRFLTIIMKHPAMRDDNIISYFLSYTGSDVGSKLKEQFKGVPDEFITNPLSSKAKDMVPSDTQGNLANSRQQIFTIHRCLMQVKDVIDRLASRTDGNSQDMITFSRNMLILSEESSAITNWATGGRNTWQLLQKGFKSLVEPFTALAEKYAIYSTKETQDVGDCLEMFLDITTGYKDLLERHEKGVLRDHQLALNKMQQYKQKHHIATVKNVDSIDQLEQRIYQQEDAIHTMENRNYFSLYCLQMETQLIHSNLNMLIEMLRNLVDVEIKKHIELAALWEEIRVPVDSIASSTIRVQSPVSPSAPPAYFE</sequence>
<evidence type="ECO:0000313" key="7">
    <source>
        <dbReference type="Proteomes" id="UP001652625"/>
    </source>
</evidence>
<dbReference type="Gene3D" id="1.20.1270.60">
    <property type="entry name" value="Arfaptin homology (AH) domain/BAR domain"/>
    <property type="match status" value="1"/>
</dbReference>
<name>A0ABM4CC47_HYDVU</name>
<reference evidence="8" key="1">
    <citation type="submission" date="2025-08" db="UniProtKB">
        <authorList>
            <consortium name="RefSeq"/>
        </authorList>
    </citation>
    <scope>IDENTIFICATION</scope>
</reference>
<evidence type="ECO:0000256" key="3">
    <source>
        <dbReference type="ARBA" id="ARBA00022448"/>
    </source>
</evidence>
<dbReference type="PROSITE" id="PS50195">
    <property type="entry name" value="PX"/>
    <property type="match status" value="1"/>
</dbReference>
<dbReference type="InterPro" id="IPR035704">
    <property type="entry name" value="SNX8/Mvp1_PX"/>
</dbReference>
<keyword evidence="3" id="KW-0813">Transport</keyword>
<dbReference type="RefSeq" id="XP_065659247.1">
    <property type="nucleotide sequence ID" value="XM_065803175.1"/>
</dbReference>
<evidence type="ECO:0000313" key="8">
    <source>
        <dbReference type="RefSeq" id="XP_065659247.1"/>
    </source>
</evidence>
<keyword evidence="4" id="KW-0653">Protein transport</keyword>
<dbReference type="Pfam" id="PF00787">
    <property type="entry name" value="PX"/>
    <property type="match status" value="1"/>
</dbReference>
<dbReference type="PANTHER" id="PTHR46571">
    <property type="entry name" value="SORTING NEXIN-8"/>
    <property type="match status" value="1"/>
</dbReference>
<evidence type="ECO:0000256" key="5">
    <source>
        <dbReference type="ARBA" id="ARBA00023136"/>
    </source>
</evidence>
<protein>
    <submittedName>
        <fullName evidence="8">Sorting nexin-8 isoform X1</fullName>
    </submittedName>
</protein>
<evidence type="ECO:0000256" key="1">
    <source>
        <dbReference type="ARBA" id="ARBA00004287"/>
    </source>
</evidence>
<proteinExistence type="inferred from homology"/>
<organism evidence="7 8">
    <name type="scientific">Hydra vulgaris</name>
    <name type="common">Hydra</name>
    <name type="synonym">Hydra attenuata</name>
    <dbReference type="NCBI Taxonomy" id="6087"/>
    <lineage>
        <taxon>Eukaryota</taxon>
        <taxon>Metazoa</taxon>
        <taxon>Cnidaria</taxon>
        <taxon>Hydrozoa</taxon>
        <taxon>Hydroidolina</taxon>
        <taxon>Anthoathecata</taxon>
        <taxon>Aplanulata</taxon>
        <taxon>Hydridae</taxon>
        <taxon>Hydra</taxon>
    </lineage>
</organism>
<dbReference type="PANTHER" id="PTHR46571:SF1">
    <property type="entry name" value="SORTING NEXIN-8"/>
    <property type="match status" value="1"/>
</dbReference>
<dbReference type="InterPro" id="IPR001683">
    <property type="entry name" value="PX_dom"/>
</dbReference>
<dbReference type="Pfam" id="PF19566">
    <property type="entry name" value="Snx8_BAR_dom"/>
    <property type="match status" value="1"/>
</dbReference>
<comment type="similarity">
    <text evidence="2">Belongs to the sorting nexin family.</text>
</comment>
<feature type="domain" description="PX" evidence="6">
    <location>
        <begin position="1"/>
        <end position="113"/>
    </location>
</feature>
<dbReference type="CDD" id="cd06866">
    <property type="entry name" value="PX_SNX8_Mvp1p_like"/>
    <property type="match status" value="1"/>
</dbReference>
<keyword evidence="5" id="KW-0472">Membrane</keyword>
<comment type="subcellular location">
    <subcellularLocation>
        <location evidence="1">Membrane</location>
        <topology evidence="1">Peripheral membrane protein</topology>
        <orientation evidence="1">Cytoplasmic side</orientation>
    </subcellularLocation>
</comment>
<dbReference type="SUPFAM" id="SSF64268">
    <property type="entry name" value="PX domain"/>
    <property type="match status" value="1"/>
</dbReference>
<accession>A0ABM4CC47</accession>
<gene>
    <name evidence="8" type="primary">LOC101239894</name>
</gene>
<dbReference type="InterPro" id="IPR045734">
    <property type="entry name" value="Snx8_BAR_dom"/>
</dbReference>
<keyword evidence="7" id="KW-1185">Reference proteome</keyword>
<dbReference type="GeneID" id="101239894"/>
<evidence type="ECO:0000256" key="4">
    <source>
        <dbReference type="ARBA" id="ARBA00022927"/>
    </source>
</evidence>
<evidence type="ECO:0000256" key="2">
    <source>
        <dbReference type="ARBA" id="ARBA00010883"/>
    </source>
</evidence>
<dbReference type="InterPro" id="IPR028662">
    <property type="entry name" value="SNX8/Mvp1"/>
</dbReference>
<dbReference type="InterPro" id="IPR036871">
    <property type="entry name" value="PX_dom_sf"/>
</dbReference>
<dbReference type="Gene3D" id="3.30.1520.10">
    <property type="entry name" value="Phox-like domain"/>
    <property type="match status" value="1"/>
</dbReference>
<dbReference type="InterPro" id="IPR027267">
    <property type="entry name" value="AH/BAR_dom_sf"/>
</dbReference>
<dbReference type="SMART" id="SM00312">
    <property type="entry name" value="PX"/>
    <property type="match status" value="1"/>
</dbReference>
<evidence type="ECO:0000259" key="6">
    <source>
        <dbReference type="PROSITE" id="PS50195"/>
    </source>
</evidence>